<keyword evidence="3" id="KW-1185">Reference proteome</keyword>
<feature type="compositionally biased region" description="Basic and acidic residues" evidence="1">
    <location>
        <begin position="164"/>
        <end position="185"/>
    </location>
</feature>
<accession>A0A067T071</accession>
<protein>
    <submittedName>
        <fullName evidence="2">Uncharacterized protein</fullName>
    </submittedName>
</protein>
<evidence type="ECO:0000256" key="1">
    <source>
        <dbReference type="SAM" id="MobiDB-lite"/>
    </source>
</evidence>
<dbReference type="Proteomes" id="UP000027222">
    <property type="component" value="Unassembled WGS sequence"/>
</dbReference>
<feature type="compositionally biased region" description="Basic and acidic residues" evidence="1">
    <location>
        <begin position="29"/>
        <end position="38"/>
    </location>
</feature>
<proteinExistence type="predicted"/>
<sequence>MSVSQRGRSASVPHSRPPTSASTYAPSRLRPDDDDRPHIAGPAECLCPACHLKTNFFPRRQDGRIVLPPPNPTRLAEGQPHVVGSSVSMSMSSHGAREAREAEVPMRRLDIGEGTSAGSGQLSGPGVPAGAPEDWTHLPPLLRDFELPYLMGRGTPRMPPAEIHPSRPDRPKPSRKKPYDAKPQRPEPWPRISSSGFDQIQPVGRSRSRTGEYYFYEMLVANTR</sequence>
<evidence type="ECO:0000313" key="2">
    <source>
        <dbReference type="EMBL" id="KDR76511.1"/>
    </source>
</evidence>
<organism evidence="2 3">
    <name type="scientific">Galerina marginata (strain CBS 339.88)</name>
    <dbReference type="NCBI Taxonomy" id="685588"/>
    <lineage>
        <taxon>Eukaryota</taxon>
        <taxon>Fungi</taxon>
        <taxon>Dikarya</taxon>
        <taxon>Basidiomycota</taxon>
        <taxon>Agaricomycotina</taxon>
        <taxon>Agaricomycetes</taxon>
        <taxon>Agaricomycetidae</taxon>
        <taxon>Agaricales</taxon>
        <taxon>Agaricineae</taxon>
        <taxon>Strophariaceae</taxon>
        <taxon>Galerina</taxon>
    </lineage>
</organism>
<gene>
    <name evidence="2" type="ORF">GALMADRAFT_449002</name>
</gene>
<feature type="compositionally biased region" description="Low complexity" evidence="1">
    <location>
        <begin position="81"/>
        <end position="94"/>
    </location>
</feature>
<feature type="compositionally biased region" description="Basic and acidic residues" evidence="1">
    <location>
        <begin position="95"/>
        <end position="111"/>
    </location>
</feature>
<evidence type="ECO:0000313" key="3">
    <source>
        <dbReference type="Proteomes" id="UP000027222"/>
    </source>
</evidence>
<dbReference type="OrthoDB" id="3070095at2759"/>
<dbReference type="AlphaFoldDB" id="A0A067T071"/>
<dbReference type="HOGENOM" id="CLU_1235095_0_0_1"/>
<feature type="region of interest" description="Disordered" evidence="1">
    <location>
        <begin position="1"/>
        <end position="43"/>
    </location>
</feature>
<feature type="region of interest" description="Disordered" evidence="1">
    <location>
        <begin position="152"/>
        <end position="204"/>
    </location>
</feature>
<feature type="region of interest" description="Disordered" evidence="1">
    <location>
        <begin position="61"/>
        <end position="133"/>
    </location>
</feature>
<name>A0A067T071_GALM3</name>
<dbReference type="EMBL" id="KL142378">
    <property type="protein sequence ID" value="KDR76511.1"/>
    <property type="molecule type" value="Genomic_DNA"/>
</dbReference>
<reference evidence="3" key="1">
    <citation type="journal article" date="2014" name="Proc. Natl. Acad. Sci. U.S.A.">
        <title>Extensive sampling of basidiomycete genomes demonstrates inadequacy of the white-rot/brown-rot paradigm for wood decay fungi.</title>
        <authorList>
            <person name="Riley R."/>
            <person name="Salamov A.A."/>
            <person name="Brown D.W."/>
            <person name="Nagy L.G."/>
            <person name="Floudas D."/>
            <person name="Held B.W."/>
            <person name="Levasseur A."/>
            <person name="Lombard V."/>
            <person name="Morin E."/>
            <person name="Otillar R."/>
            <person name="Lindquist E.A."/>
            <person name="Sun H."/>
            <person name="LaButti K.M."/>
            <person name="Schmutz J."/>
            <person name="Jabbour D."/>
            <person name="Luo H."/>
            <person name="Baker S.E."/>
            <person name="Pisabarro A.G."/>
            <person name="Walton J.D."/>
            <person name="Blanchette R.A."/>
            <person name="Henrissat B."/>
            <person name="Martin F."/>
            <person name="Cullen D."/>
            <person name="Hibbett D.S."/>
            <person name="Grigoriev I.V."/>
        </authorList>
    </citation>
    <scope>NUCLEOTIDE SEQUENCE [LARGE SCALE GENOMIC DNA]</scope>
    <source>
        <strain evidence="3">CBS 339.88</strain>
    </source>
</reference>